<dbReference type="OrthoDB" id="6437148at2759"/>
<name>A0A4Y2UCF7_ARAVE</name>
<accession>A0A4Y2UCF7</accession>
<dbReference type="Pfam" id="PF00078">
    <property type="entry name" value="RVT_1"/>
    <property type="match status" value="1"/>
</dbReference>
<evidence type="ECO:0000313" key="4">
    <source>
        <dbReference type="Proteomes" id="UP000499080"/>
    </source>
</evidence>
<evidence type="ECO:0000313" key="3">
    <source>
        <dbReference type="EMBL" id="GBO09262.1"/>
    </source>
</evidence>
<protein>
    <recommendedName>
        <fullName evidence="1">Reverse transcriptase domain-containing protein</fullName>
    </recommendedName>
</protein>
<dbReference type="InterPro" id="IPR000477">
    <property type="entry name" value="RT_dom"/>
</dbReference>
<dbReference type="EMBL" id="BGPR01034752">
    <property type="protein sequence ID" value="GBO09262.1"/>
    <property type="molecule type" value="Genomic_DNA"/>
</dbReference>
<keyword evidence="4" id="KW-1185">Reference proteome</keyword>
<evidence type="ECO:0000259" key="1">
    <source>
        <dbReference type="PROSITE" id="PS50878"/>
    </source>
</evidence>
<dbReference type="PROSITE" id="PS50878">
    <property type="entry name" value="RT_POL"/>
    <property type="match status" value="1"/>
</dbReference>
<comment type="caution">
    <text evidence="2">The sequence shown here is derived from an EMBL/GenBank/DDBJ whole genome shotgun (WGS) entry which is preliminary data.</text>
</comment>
<gene>
    <name evidence="3" type="ORF">AVEN_18494_1</name>
    <name evidence="2" type="ORF">AVEN_260965_1</name>
</gene>
<reference evidence="2 4" key="1">
    <citation type="journal article" date="2019" name="Sci. Rep.">
        <title>Orb-weaving spider Araneus ventricosus genome elucidates the spidroin gene catalogue.</title>
        <authorList>
            <person name="Kono N."/>
            <person name="Nakamura H."/>
            <person name="Ohtoshi R."/>
            <person name="Moran D.A.P."/>
            <person name="Shinohara A."/>
            <person name="Yoshida Y."/>
            <person name="Fujiwara M."/>
            <person name="Mori M."/>
            <person name="Tomita M."/>
            <person name="Arakawa K."/>
        </authorList>
    </citation>
    <scope>NUCLEOTIDE SEQUENCE [LARGE SCALE GENOMIC DNA]</scope>
</reference>
<feature type="domain" description="Reverse transcriptase" evidence="1">
    <location>
        <begin position="1"/>
        <end position="125"/>
    </location>
</feature>
<dbReference type="Proteomes" id="UP000499080">
    <property type="component" value="Unassembled WGS sequence"/>
</dbReference>
<evidence type="ECO:0000313" key="2">
    <source>
        <dbReference type="EMBL" id="GBO09227.1"/>
    </source>
</evidence>
<sequence>MDFHDIQCAFDSLKYEIIRKELRKLYTKSNISETIEDILSNRKVAIQTSDGPAVWNQTQGCPQGSCTSPLFWNIVADEILKIDWPKEIHLQEFADAFAFVNSGRTRRELEQHTGFALQTCVEDLD</sequence>
<organism evidence="2 4">
    <name type="scientific">Araneus ventricosus</name>
    <name type="common">Orbweaver spider</name>
    <name type="synonym">Epeira ventricosa</name>
    <dbReference type="NCBI Taxonomy" id="182803"/>
    <lineage>
        <taxon>Eukaryota</taxon>
        <taxon>Metazoa</taxon>
        <taxon>Ecdysozoa</taxon>
        <taxon>Arthropoda</taxon>
        <taxon>Chelicerata</taxon>
        <taxon>Arachnida</taxon>
        <taxon>Araneae</taxon>
        <taxon>Araneomorphae</taxon>
        <taxon>Entelegynae</taxon>
        <taxon>Araneoidea</taxon>
        <taxon>Araneidae</taxon>
        <taxon>Araneus</taxon>
    </lineage>
</organism>
<proteinExistence type="predicted"/>
<dbReference type="AlphaFoldDB" id="A0A4Y2UCF7"/>
<dbReference type="EMBL" id="BGPR01034737">
    <property type="protein sequence ID" value="GBO09227.1"/>
    <property type="molecule type" value="Genomic_DNA"/>
</dbReference>